<name>A0ABP8FBR1_9BACT</name>
<proteinExistence type="predicted"/>
<evidence type="ECO:0000256" key="1">
    <source>
        <dbReference type="SAM" id="MobiDB-lite"/>
    </source>
</evidence>
<evidence type="ECO:0000313" key="3">
    <source>
        <dbReference type="Proteomes" id="UP001501844"/>
    </source>
</evidence>
<gene>
    <name evidence="2" type="ORF">GCM10023183_08870</name>
</gene>
<dbReference type="EMBL" id="BAABGX010000001">
    <property type="protein sequence ID" value="GAA4299531.1"/>
    <property type="molecule type" value="Genomic_DNA"/>
</dbReference>
<accession>A0ABP8FBR1</accession>
<keyword evidence="3" id="KW-1185">Reference proteome</keyword>
<organism evidence="2 3">
    <name type="scientific">Nibribacter koreensis</name>
    <dbReference type="NCBI Taxonomy" id="1084519"/>
    <lineage>
        <taxon>Bacteria</taxon>
        <taxon>Pseudomonadati</taxon>
        <taxon>Bacteroidota</taxon>
        <taxon>Cytophagia</taxon>
        <taxon>Cytophagales</taxon>
        <taxon>Hymenobacteraceae</taxon>
        <taxon>Nibribacter</taxon>
    </lineage>
</organism>
<reference evidence="3" key="1">
    <citation type="journal article" date="2019" name="Int. J. Syst. Evol. Microbiol.">
        <title>The Global Catalogue of Microorganisms (GCM) 10K type strain sequencing project: providing services to taxonomists for standard genome sequencing and annotation.</title>
        <authorList>
            <consortium name="The Broad Institute Genomics Platform"/>
            <consortium name="The Broad Institute Genome Sequencing Center for Infectious Disease"/>
            <person name="Wu L."/>
            <person name="Ma J."/>
        </authorList>
    </citation>
    <scope>NUCLEOTIDE SEQUENCE [LARGE SCALE GENOMIC DNA]</scope>
    <source>
        <strain evidence="3">JCM 17917</strain>
    </source>
</reference>
<dbReference type="Proteomes" id="UP001501844">
    <property type="component" value="Unassembled WGS sequence"/>
</dbReference>
<feature type="region of interest" description="Disordered" evidence="1">
    <location>
        <begin position="35"/>
        <end position="57"/>
    </location>
</feature>
<sequence length="57" mass="6500">MQHHYQDPEGWRAFATMLGVEDDYHALLEARDRDAGKKAEIVPTTPATRVENAETYP</sequence>
<evidence type="ECO:0000313" key="2">
    <source>
        <dbReference type="EMBL" id="GAA4299531.1"/>
    </source>
</evidence>
<protein>
    <submittedName>
        <fullName evidence="2">Uncharacterized protein</fullName>
    </submittedName>
</protein>
<comment type="caution">
    <text evidence="2">The sequence shown here is derived from an EMBL/GenBank/DDBJ whole genome shotgun (WGS) entry which is preliminary data.</text>
</comment>